<organism evidence="2 3">
    <name type="scientific">Streptomyces solicavernae</name>
    <dbReference type="NCBI Taxonomy" id="3043614"/>
    <lineage>
        <taxon>Bacteria</taxon>
        <taxon>Bacillati</taxon>
        <taxon>Actinomycetota</taxon>
        <taxon>Actinomycetes</taxon>
        <taxon>Kitasatosporales</taxon>
        <taxon>Streptomycetaceae</taxon>
        <taxon>Streptomyces</taxon>
    </lineage>
</organism>
<dbReference type="SUPFAM" id="SSF55729">
    <property type="entry name" value="Acyl-CoA N-acyltransferases (Nat)"/>
    <property type="match status" value="1"/>
</dbReference>
<gene>
    <name evidence="2" type="ORF">QIS99_20575</name>
</gene>
<dbReference type="RefSeq" id="WP_282515034.1">
    <property type="nucleotide sequence ID" value="NZ_JASCIR010000018.1"/>
</dbReference>
<dbReference type="InterPro" id="IPR016181">
    <property type="entry name" value="Acyl_CoA_acyltransferase"/>
</dbReference>
<accession>A0ABT6RW13</accession>
<dbReference type="PANTHER" id="PTHR39173:SF1">
    <property type="entry name" value="ACETYLTRANSFERASE"/>
    <property type="match status" value="1"/>
</dbReference>
<proteinExistence type="predicted"/>
<dbReference type="InterPro" id="IPR000182">
    <property type="entry name" value="GNAT_dom"/>
</dbReference>
<name>A0ABT6RW13_9ACTN</name>
<evidence type="ECO:0000313" key="3">
    <source>
        <dbReference type="Proteomes" id="UP001224661"/>
    </source>
</evidence>
<dbReference type="EC" id="2.3.1.-" evidence="2"/>
<dbReference type="PROSITE" id="PS51186">
    <property type="entry name" value="GNAT"/>
    <property type="match status" value="1"/>
</dbReference>
<keyword evidence="2" id="KW-0808">Transferase</keyword>
<keyword evidence="3" id="KW-1185">Reference proteome</keyword>
<sequence length="184" mass="19961">MPQLIAPDARFHASFLEAMREFAAEAFLGRTLARELAEHARTWHDPAGFARYVETVLADDSADTYWYVDGAAFLGRIRIRHRRLLPPDDLAGHIGYGVRPSARRQGHATGMLRGVLPHAFDLGIDPVLVTCDTVNTGSRKVIEAVGGVLEGERGGKLRFWVAGGGSKTGGGASSLAWKNRRSAP</sequence>
<dbReference type="Pfam" id="PF13302">
    <property type="entry name" value="Acetyltransf_3"/>
    <property type="match status" value="1"/>
</dbReference>
<dbReference type="PANTHER" id="PTHR39173">
    <property type="entry name" value="ACETYLTRANSFERASE"/>
    <property type="match status" value="1"/>
</dbReference>
<dbReference type="Proteomes" id="UP001224661">
    <property type="component" value="Unassembled WGS sequence"/>
</dbReference>
<dbReference type="Gene3D" id="3.40.630.30">
    <property type="match status" value="1"/>
</dbReference>
<evidence type="ECO:0000259" key="1">
    <source>
        <dbReference type="PROSITE" id="PS51186"/>
    </source>
</evidence>
<keyword evidence="2" id="KW-0012">Acyltransferase</keyword>
<feature type="domain" description="N-acetyltransferase" evidence="1">
    <location>
        <begin position="27"/>
        <end position="170"/>
    </location>
</feature>
<evidence type="ECO:0000313" key="2">
    <source>
        <dbReference type="EMBL" id="MDI3388582.1"/>
    </source>
</evidence>
<protein>
    <submittedName>
        <fullName evidence="2">GNAT family N-acetyltransferase</fullName>
        <ecNumber evidence="2">2.3.1.-</ecNumber>
    </submittedName>
</protein>
<dbReference type="EMBL" id="JASCIR010000018">
    <property type="protein sequence ID" value="MDI3388582.1"/>
    <property type="molecule type" value="Genomic_DNA"/>
</dbReference>
<comment type="caution">
    <text evidence="2">The sequence shown here is derived from an EMBL/GenBank/DDBJ whole genome shotgun (WGS) entry which is preliminary data.</text>
</comment>
<reference evidence="2 3" key="1">
    <citation type="submission" date="2023-05" db="EMBL/GenBank/DDBJ databases">
        <title>Draft genome sequence of Streptomyces sp. B-S-A8 isolated from a cave soil in Thailand.</title>
        <authorList>
            <person name="Chamroensaksri N."/>
            <person name="Muangham S."/>
        </authorList>
    </citation>
    <scope>NUCLEOTIDE SEQUENCE [LARGE SCALE GENOMIC DNA]</scope>
    <source>
        <strain evidence="2 3">B-S-A8</strain>
    </source>
</reference>
<dbReference type="GO" id="GO:0016746">
    <property type="term" value="F:acyltransferase activity"/>
    <property type="evidence" value="ECO:0007669"/>
    <property type="project" value="UniProtKB-KW"/>
</dbReference>